<dbReference type="InterPro" id="IPR023631">
    <property type="entry name" value="Amidase_dom"/>
</dbReference>
<comment type="catalytic activity">
    <reaction evidence="7 8">
        <text>L-glutamyl-tRNA(Gln) + L-glutamine + ATP + H2O = L-glutaminyl-tRNA(Gln) + L-glutamate + ADP + phosphate + H(+)</text>
        <dbReference type="Rhea" id="RHEA:17521"/>
        <dbReference type="Rhea" id="RHEA-COMP:9681"/>
        <dbReference type="Rhea" id="RHEA-COMP:9684"/>
        <dbReference type="ChEBI" id="CHEBI:15377"/>
        <dbReference type="ChEBI" id="CHEBI:15378"/>
        <dbReference type="ChEBI" id="CHEBI:29985"/>
        <dbReference type="ChEBI" id="CHEBI:30616"/>
        <dbReference type="ChEBI" id="CHEBI:43474"/>
        <dbReference type="ChEBI" id="CHEBI:58359"/>
        <dbReference type="ChEBI" id="CHEBI:78520"/>
        <dbReference type="ChEBI" id="CHEBI:78521"/>
        <dbReference type="ChEBI" id="CHEBI:456216"/>
        <dbReference type="EC" id="6.3.5.7"/>
    </reaction>
</comment>
<keyword evidence="3 8" id="KW-0547">Nucleotide-binding</keyword>
<evidence type="ECO:0000256" key="6">
    <source>
        <dbReference type="ARBA" id="ARBA00025295"/>
    </source>
</evidence>
<dbReference type="InterPro" id="IPR004412">
    <property type="entry name" value="GatA"/>
</dbReference>
<dbReference type="Proteomes" id="UP001500755">
    <property type="component" value="Unassembled WGS sequence"/>
</dbReference>
<feature type="region of interest" description="Disordered" evidence="9">
    <location>
        <begin position="135"/>
        <end position="154"/>
    </location>
</feature>
<feature type="domain" description="Amidase" evidence="10">
    <location>
        <begin position="25"/>
        <end position="476"/>
    </location>
</feature>
<keyword evidence="12" id="KW-1185">Reference proteome</keyword>
<evidence type="ECO:0000256" key="7">
    <source>
        <dbReference type="ARBA" id="ARBA00047407"/>
    </source>
</evidence>
<dbReference type="InterPro" id="IPR000120">
    <property type="entry name" value="Amidase"/>
</dbReference>
<dbReference type="PANTHER" id="PTHR11895:SF151">
    <property type="entry name" value="GLUTAMYL-TRNA(GLN) AMIDOTRANSFERASE SUBUNIT A"/>
    <property type="match status" value="1"/>
</dbReference>
<dbReference type="PROSITE" id="PS00571">
    <property type="entry name" value="AMIDASES"/>
    <property type="match status" value="1"/>
</dbReference>
<protein>
    <recommendedName>
        <fullName evidence="8">Glutamyl-tRNA(Gln) amidotransferase subunit A</fullName>
        <shortName evidence="8">Glu-ADT subunit A</shortName>
        <ecNumber evidence="8">6.3.5.7</ecNumber>
    </recommendedName>
</protein>
<dbReference type="Pfam" id="PF01425">
    <property type="entry name" value="Amidase"/>
    <property type="match status" value="1"/>
</dbReference>
<proteinExistence type="inferred from homology"/>
<dbReference type="PANTHER" id="PTHR11895">
    <property type="entry name" value="TRANSAMIDASE"/>
    <property type="match status" value="1"/>
</dbReference>
<comment type="subunit">
    <text evidence="8">Heterotrimer of A, B and C subunits.</text>
</comment>
<comment type="function">
    <text evidence="6 8">Allows the formation of correctly charged Gln-tRNA(Gln) through the transamidation of misacylated Glu-tRNA(Gln) in organisms which lack glutaminyl-tRNA synthetase. The reaction takes place in the presence of glutamine and ATP through an activated gamma-phospho-Glu-tRNA(Gln).</text>
</comment>
<feature type="active site" description="Charge relay system" evidence="8">
    <location>
        <position position="155"/>
    </location>
</feature>
<dbReference type="EMBL" id="BAAANO010000025">
    <property type="protein sequence ID" value="GAA2012323.1"/>
    <property type="molecule type" value="Genomic_DNA"/>
</dbReference>
<evidence type="ECO:0000256" key="9">
    <source>
        <dbReference type="SAM" id="MobiDB-lite"/>
    </source>
</evidence>
<evidence type="ECO:0000259" key="10">
    <source>
        <dbReference type="Pfam" id="PF01425"/>
    </source>
</evidence>
<evidence type="ECO:0000256" key="5">
    <source>
        <dbReference type="ARBA" id="ARBA00022917"/>
    </source>
</evidence>
<evidence type="ECO:0000256" key="2">
    <source>
        <dbReference type="ARBA" id="ARBA00022598"/>
    </source>
</evidence>
<keyword evidence="5 8" id="KW-0648">Protein biosynthesis</keyword>
<feature type="active site" description="Charge relay system" evidence="8">
    <location>
        <position position="80"/>
    </location>
</feature>
<sequence length="502" mass="51780">MTDIVRKSAVELAAGLRAREYSSTEVVEAHLERIGAVEETVGAFITVTGEQALATAAEVDAKRTAGEDLHPFAGVPVAHKDLVSTEGILTTAGSRILGNWVPPYDATVYRKTQEAGLPLLGKTNLDEFAMGSTTEHSAFHPTTNPWDTSKVPGGSSGGAAAAVAAYEAPFSVGTDTGGSVRQPAAFTGTVGVKPTYGSVSRYGVIAMASSLDQVGPLTRTVGDAAALHEILAGHDPFDSTSLPDEVPSFLAAATAAAASGSLAGRKLGVIKQLVSDAYAPGVRSAFREALDVAAKAGAEIVEVDCPSLGYALDAYYLIMPSEVSSNLARYDGMRFGLRVEPEEGPVTAETVMAATRAAGFGSEVKRRIILGTYALSAGYYDAYYGSAQKVRTLVQRDFAAAFEQADVLVSPTAPTTALSFGAEAEATDPMALYLGDIATIPANLAGIPGMSLPAGLSEGMPVGFQLLAPAREDVRLYAIGGALEAALNSARGTTVLAQAPEL</sequence>
<dbReference type="SUPFAM" id="SSF75304">
    <property type="entry name" value="Amidase signature (AS) enzymes"/>
    <property type="match status" value="1"/>
</dbReference>
<dbReference type="HAMAP" id="MF_00120">
    <property type="entry name" value="GatA"/>
    <property type="match status" value="1"/>
</dbReference>
<dbReference type="InterPro" id="IPR020556">
    <property type="entry name" value="Amidase_CS"/>
</dbReference>
<organism evidence="11 12">
    <name type="scientific">Brevibacterium samyangense</name>
    <dbReference type="NCBI Taxonomy" id="366888"/>
    <lineage>
        <taxon>Bacteria</taxon>
        <taxon>Bacillati</taxon>
        <taxon>Actinomycetota</taxon>
        <taxon>Actinomycetes</taxon>
        <taxon>Micrococcales</taxon>
        <taxon>Brevibacteriaceae</taxon>
        <taxon>Brevibacterium</taxon>
    </lineage>
</organism>
<evidence type="ECO:0000313" key="12">
    <source>
        <dbReference type="Proteomes" id="UP001500755"/>
    </source>
</evidence>
<accession>A0ABN2TL09</accession>
<dbReference type="RefSeq" id="WP_344310135.1">
    <property type="nucleotide sequence ID" value="NZ_BAAANO010000025.1"/>
</dbReference>
<reference evidence="11 12" key="1">
    <citation type="journal article" date="2019" name="Int. J. Syst. Evol. Microbiol.">
        <title>The Global Catalogue of Microorganisms (GCM) 10K type strain sequencing project: providing services to taxonomists for standard genome sequencing and annotation.</title>
        <authorList>
            <consortium name="The Broad Institute Genomics Platform"/>
            <consortium name="The Broad Institute Genome Sequencing Center for Infectious Disease"/>
            <person name="Wu L."/>
            <person name="Ma J."/>
        </authorList>
    </citation>
    <scope>NUCLEOTIDE SEQUENCE [LARGE SCALE GENOMIC DNA]</scope>
    <source>
        <strain evidence="11 12">JCM 14546</strain>
    </source>
</reference>
<dbReference type="Gene3D" id="3.90.1300.10">
    <property type="entry name" value="Amidase signature (AS) domain"/>
    <property type="match status" value="1"/>
</dbReference>
<feature type="compositionally biased region" description="Polar residues" evidence="9">
    <location>
        <begin position="135"/>
        <end position="147"/>
    </location>
</feature>
<evidence type="ECO:0000256" key="4">
    <source>
        <dbReference type="ARBA" id="ARBA00022840"/>
    </source>
</evidence>
<comment type="similarity">
    <text evidence="1 8">Belongs to the amidase family. GatA subfamily.</text>
</comment>
<evidence type="ECO:0000313" key="11">
    <source>
        <dbReference type="EMBL" id="GAA2012323.1"/>
    </source>
</evidence>
<keyword evidence="4 8" id="KW-0067">ATP-binding</keyword>
<evidence type="ECO:0000256" key="3">
    <source>
        <dbReference type="ARBA" id="ARBA00022741"/>
    </source>
</evidence>
<gene>
    <name evidence="8 11" type="primary">gatA</name>
    <name evidence="11" type="ORF">GCM10009755_24740</name>
</gene>
<dbReference type="InterPro" id="IPR036928">
    <property type="entry name" value="AS_sf"/>
</dbReference>
<keyword evidence="2 8" id="KW-0436">Ligase</keyword>
<dbReference type="NCBIfam" id="TIGR00132">
    <property type="entry name" value="gatA"/>
    <property type="match status" value="1"/>
</dbReference>
<evidence type="ECO:0000256" key="1">
    <source>
        <dbReference type="ARBA" id="ARBA00008069"/>
    </source>
</evidence>
<feature type="active site" description="Acyl-ester intermediate" evidence="8">
    <location>
        <position position="179"/>
    </location>
</feature>
<name>A0ABN2TL09_9MICO</name>
<evidence type="ECO:0000256" key="8">
    <source>
        <dbReference type="HAMAP-Rule" id="MF_00120"/>
    </source>
</evidence>
<dbReference type="EC" id="6.3.5.7" evidence="8"/>
<comment type="caution">
    <text evidence="11">The sequence shown here is derived from an EMBL/GenBank/DDBJ whole genome shotgun (WGS) entry which is preliminary data.</text>
</comment>